<comment type="caution">
    <text evidence="2">The sequence shown here is derived from an EMBL/GenBank/DDBJ whole genome shotgun (WGS) entry which is preliminary data.</text>
</comment>
<name>A0ABT1XPP5_9SPHN</name>
<dbReference type="Proteomes" id="UP001206067">
    <property type="component" value="Unassembled WGS sequence"/>
</dbReference>
<evidence type="ECO:0000313" key="2">
    <source>
        <dbReference type="EMBL" id="MCR2833634.1"/>
    </source>
</evidence>
<evidence type="ECO:0000313" key="3">
    <source>
        <dbReference type="Proteomes" id="UP001206067"/>
    </source>
</evidence>
<sequence>MRRVLGGLVLSLALVGTPAGACEEDIGLEAIHAYLVYAYSGTLSDDLLARADRFDGWNTPIGGGDAAEAADDVLVIVSVASTGQVFVDDRLEIWAVEDEGGEELARRSFSSLLTSEDGQGAAALYLPDSTCEGSVTIHASFRGEEKTANLQLHCGE</sequence>
<organism evidence="2 3">
    <name type="scientific">Parerythrobacter lacustris</name>
    <dbReference type="NCBI Taxonomy" id="2969984"/>
    <lineage>
        <taxon>Bacteria</taxon>
        <taxon>Pseudomonadati</taxon>
        <taxon>Pseudomonadota</taxon>
        <taxon>Alphaproteobacteria</taxon>
        <taxon>Sphingomonadales</taxon>
        <taxon>Erythrobacteraceae</taxon>
        <taxon>Parerythrobacter</taxon>
    </lineage>
</organism>
<accession>A0ABT1XPP5</accession>
<gene>
    <name evidence="2" type="ORF">NSO95_06725</name>
</gene>
<feature type="chain" id="PRO_5046467524" description="Lipoprotein" evidence="1">
    <location>
        <begin position="22"/>
        <end position="156"/>
    </location>
</feature>
<proteinExistence type="predicted"/>
<keyword evidence="3" id="KW-1185">Reference proteome</keyword>
<keyword evidence="1" id="KW-0732">Signal</keyword>
<evidence type="ECO:0000256" key="1">
    <source>
        <dbReference type="SAM" id="SignalP"/>
    </source>
</evidence>
<dbReference type="RefSeq" id="WP_257595414.1">
    <property type="nucleotide sequence ID" value="NZ_JANKHH010000004.1"/>
</dbReference>
<protein>
    <recommendedName>
        <fullName evidence="4">Lipoprotein</fullName>
    </recommendedName>
</protein>
<evidence type="ECO:0008006" key="4">
    <source>
        <dbReference type="Google" id="ProtNLM"/>
    </source>
</evidence>
<feature type="signal peptide" evidence="1">
    <location>
        <begin position="1"/>
        <end position="21"/>
    </location>
</feature>
<reference evidence="2 3" key="1">
    <citation type="submission" date="2022-08" db="EMBL/GenBank/DDBJ databases">
        <title>Polyphasic taxonomy analysis of Qipengyuania sp.RS5-5.</title>
        <authorList>
            <person name="Xamxidin M."/>
            <person name="Wu M."/>
        </authorList>
    </citation>
    <scope>NUCLEOTIDE SEQUENCE [LARGE SCALE GENOMIC DNA]</scope>
    <source>
        <strain evidence="2 3">RS5-5</strain>
    </source>
</reference>
<dbReference type="EMBL" id="JANKHH010000004">
    <property type="protein sequence ID" value="MCR2833634.1"/>
    <property type="molecule type" value="Genomic_DNA"/>
</dbReference>